<dbReference type="Proteomes" id="UP000254875">
    <property type="component" value="Unassembled WGS sequence"/>
</dbReference>
<reference evidence="2" key="1">
    <citation type="submission" date="2018-05" db="EMBL/GenBank/DDBJ databases">
        <authorList>
            <person name="Feng T."/>
        </authorList>
    </citation>
    <scope>NUCLEOTIDE SEQUENCE [LARGE SCALE GENOMIC DNA]</scope>
    <source>
        <strain evidence="2">S27</strain>
    </source>
</reference>
<comment type="caution">
    <text evidence="1">The sequence shown here is derived from an EMBL/GenBank/DDBJ whole genome shotgun (WGS) entry which is preliminary data.</text>
</comment>
<accession>A0A370NCY5</accession>
<organism evidence="1 2">
    <name type="scientific">Paraburkholderia lacunae</name>
    <dbReference type="NCBI Taxonomy" id="2211104"/>
    <lineage>
        <taxon>Bacteria</taxon>
        <taxon>Pseudomonadati</taxon>
        <taxon>Pseudomonadota</taxon>
        <taxon>Betaproteobacteria</taxon>
        <taxon>Burkholderiales</taxon>
        <taxon>Burkholderiaceae</taxon>
        <taxon>Paraburkholderia</taxon>
    </lineage>
</organism>
<evidence type="ECO:0000313" key="2">
    <source>
        <dbReference type="Proteomes" id="UP000254875"/>
    </source>
</evidence>
<keyword evidence="2" id="KW-1185">Reference proteome</keyword>
<evidence type="ECO:0000313" key="1">
    <source>
        <dbReference type="EMBL" id="RDK03425.1"/>
    </source>
</evidence>
<proteinExistence type="predicted"/>
<name>A0A370NCY5_9BURK</name>
<protein>
    <recommendedName>
        <fullName evidence="3">IS110 family transposase</fullName>
    </recommendedName>
</protein>
<evidence type="ECO:0008006" key="3">
    <source>
        <dbReference type="Google" id="ProtNLM"/>
    </source>
</evidence>
<sequence>MPKWTSRDVHGNGAFIMNIVTVGLDLATSVLQVHAVDWQGHIVGRKQLRRTNVIRYFAALEPCLIGMEACGSSPYQGRELAKLGHTVRLVHG</sequence>
<gene>
    <name evidence="1" type="ORF">DLM46_07810</name>
</gene>
<dbReference type="EMBL" id="QHKS01000004">
    <property type="protein sequence ID" value="RDK03425.1"/>
    <property type="molecule type" value="Genomic_DNA"/>
</dbReference>
<dbReference type="AlphaFoldDB" id="A0A370NCY5"/>